<evidence type="ECO:0000313" key="1">
    <source>
        <dbReference type="EMBL" id="KAJ0173657.1"/>
    </source>
</evidence>
<evidence type="ECO:0000313" key="2">
    <source>
        <dbReference type="Proteomes" id="UP000824533"/>
    </source>
</evidence>
<sequence length="322" mass="37635">MKKNLVALPIFVLSLITWIYQSPNRDFNYIIKDYETNRIFLKDIKISIAPTHISYKQFLIVLVTSYVGHVELRSAHRRAMPQDLLKSMNATRIFLLAHIPEKEKHIIKQEAINKESNLFGDILQGSFVEHYRNLTYKHLMGLRWASAACTKASYILKVDDDTVFNFDKTYKLLKSNISLDNSILGYMLNDTRPKRNKENKWYVTWDEYPRSVYPSYVSGWYYVVTPKVASRIVDEAIYHPYFWIDDVFVCDGFWLEHYELLECCFRYMVQKSIRCDHIVGPNGGKDNLIVEFNDAATRCDNWGNCSKQSEDALINSCLDSLA</sequence>
<dbReference type="Proteomes" id="UP000824533">
    <property type="component" value="Linkage Group LG19"/>
</dbReference>
<reference evidence="1 2" key="1">
    <citation type="journal article" date="2021" name="Front. Genet.">
        <title>Chromosome-Level Genome Assembly Reveals Significant Gene Expansion in the Toll and IMD Signaling Pathways of Dendrolimus kikuchii.</title>
        <authorList>
            <person name="Zhou J."/>
            <person name="Wu P."/>
            <person name="Xiong Z."/>
            <person name="Liu N."/>
            <person name="Zhao N."/>
            <person name="Ji M."/>
            <person name="Qiu Y."/>
            <person name="Yang B."/>
        </authorList>
    </citation>
    <scope>NUCLEOTIDE SEQUENCE [LARGE SCALE GENOMIC DNA]</scope>
    <source>
        <strain evidence="1">Ann1</strain>
    </source>
</reference>
<comment type="caution">
    <text evidence="1">The sequence shown here is derived from an EMBL/GenBank/DDBJ whole genome shotgun (WGS) entry which is preliminary data.</text>
</comment>
<dbReference type="EMBL" id="CM034405">
    <property type="protein sequence ID" value="KAJ0173657.1"/>
    <property type="molecule type" value="Genomic_DNA"/>
</dbReference>
<gene>
    <name evidence="1" type="ORF">K1T71_010806</name>
</gene>
<organism evidence="1 2">
    <name type="scientific">Dendrolimus kikuchii</name>
    <dbReference type="NCBI Taxonomy" id="765133"/>
    <lineage>
        <taxon>Eukaryota</taxon>
        <taxon>Metazoa</taxon>
        <taxon>Ecdysozoa</taxon>
        <taxon>Arthropoda</taxon>
        <taxon>Hexapoda</taxon>
        <taxon>Insecta</taxon>
        <taxon>Pterygota</taxon>
        <taxon>Neoptera</taxon>
        <taxon>Endopterygota</taxon>
        <taxon>Lepidoptera</taxon>
        <taxon>Glossata</taxon>
        <taxon>Ditrysia</taxon>
        <taxon>Bombycoidea</taxon>
        <taxon>Lasiocampidae</taxon>
        <taxon>Dendrolimus</taxon>
    </lineage>
</organism>
<accession>A0ACC1CQ61</accession>
<proteinExistence type="predicted"/>
<name>A0ACC1CQ61_9NEOP</name>
<protein>
    <submittedName>
        <fullName evidence="1">Uncharacterized protein</fullName>
    </submittedName>
</protein>
<keyword evidence="2" id="KW-1185">Reference proteome</keyword>